<name>A0AAN9GG45_9CAEN</name>
<evidence type="ECO:0000313" key="1">
    <source>
        <dbReference type="EMBL" id="KAK7105530.1"/>
    </source>
</evidence>
<sequence length="365" mass="40207">MIGNNVVDFTFKKKDQAVTMALKAKSSNLHDDLVHVDSMLLFQRRVTTVKNTNGCLEDAFAFEMCSVPAPLFDSGGLPRQGTKAALATYIWTSTKQVNGVIPDDVTYVIDGGLLLHLLPWCRGSTYNQLTQSYADFLIRHFGKGTVVFDGYSCGPTTKDAAHLRRTSRANTACAITFEGDMVLCEPQECFLTNPNNKQRFINLLSSRFSQHGFDTVHTTADADRLVVKTSLELARKGNVILVGEDTDLLILLLYHLTPDHCPVFFTSVRSSTAKSAAKLWDIRKVQTVLGSQVCENILFAHAFGGCDTISSPFGIGKPMCLTKLTQSTVFVQQAHVFSASPCRDTCDRGGYRSFHSRLCTRVVGL</sequence>
<protein>
    <submittedName>
        <fullName evidence="1">Uncharacterized protein</fullName>
    </submittedName>
</protein>
<organism evidence="1 2">
    <name type="scientific">Littorina saxatilis</name>
    <dbReference type="NCBI Taxonomy" id="31220"/>
    <lineage>
        <taxon>Eukaryota</taxon>
        <taxon>Metazoa</taxon>
        <taxon>Spiralia</taxon>
        <taxon>Lophotrochozoa</taxon>
        <taxon>Mollusca</taxon>
        <taxon>Gastropoda</taxon>
        <taxon>Caenogastropoda</taxon>
        <taxon>Littorinimorpha</taxon>
        <taxon>Littorinoidea</taxon>
        <taxon>Littorinidae</taxon>
        <taxon>Littorina</taxon>
    </lineage>
</organism>
<reference evidence="1 2" key="1">
    <citation type="submission" date="2024-02" db="EMBL/GenBank/DDBJ databases">
        <title>Chromosome-scale genome assembly of the rough periwinkle Littorina saxatilis.</title>
        <authorList>
            <person name="De Jode A."/>
            <person name="Faria R."/>
            <person name="Formenti G."/>
            <person name="Sims Y."/>
            <person name="Smith T.P."/>
            <person name="Tracey A."/>
            <person name="Wood J.M.D."/>
            <person name="Zagrodzka Z.B."/>
            <person name="Johannesson K."/>
            <person name="Butlin R.K."/>
            <person name="Leder E.H."/>
        </authorList>
    </citation>
    <scope>NUCLEOTIDE SEQUENCE [LARGE SCALE GENOMIC DNA]</scope>
    <source>
        <strain evidence="1">Snail1</strain>
        <tissue evidence="1">Muscle</tissue>
    </source>
</reference>
<dbReference type="Proteomes" id="UP001374579">
    <property type="component" value="Unassembled WGS sequence"/>
</dbReference>
<dbReference type="EMBL" id="JBAMIC010000007">
    <property type="protein sequence ID" value="KAK7105530.1"/>
    <property type="molecule type" value="Genomic_DNA"/>
</dbReference>
<dbReference type="PANTHER" id="PTHR46704:SF1">
    <property type="entry name" value="TELOMERE LENGTH REGULATION PROTEIN TEL2 HOMOLOG"/>
    <property type="match status" value="1"/>
</dbReference>
<comment type="caution">
    <text evidence="1">The sequence shown here is derived from an EMBL/GenBank/DDBJ whole genome shotgun (WGS) entry which is preliminary data.</text>
</comment>
<evidence type="ECO:0000313" key="2">
    <source>
        <dbReference type="Proteomes" id="UP001374579"/>
    </source>
</evidence>
<keyword evidence="2" id="KW-1185">Reference proteome</keyword>
<proteinExistence type="predicted"/>
<dbReference type="PANTHER" id="PTHR46704">
    <property type="entry name" value="CXC DOMAIN-CONTAINING PROTEIN-RELATED"/>
    <property type="match status" value="1"/>
</dbReference>
<dbReference type="AlphaFoldDB" id="A0AAN9GG45"/>
<accession>A0AAN9GG45</accession>
<gene>
    <name evidence="1" type="ORF">V1264_016896</name>
</gene>